<dbReference type="RefSeq" id="WP_221861019.1">
    <property type="nucleotide sequence ID" value="NZ_JAIKTU010000006.1"/>
</dbReference>
<dbReference type="EMBL" id="JAIKTU010000006">
    <property type="protein sequence ID" value="MBY0755644.1"/>
    <property type="molecule type" value="Genomic_DNA"/>
</dbReference>
<gene>
    <name evidence="1" type="ORF">K5V21_09240</name>
</gene>
<keyword evidence="2" id="KW-1185">Reference proteome</keyword>
<sequence>MEIKISLKGKRDFLKFSGDRIDILDFEMNGTKYKQIRIFKKGFSKSEYIDDELINWIKEVK</sequence>
<comment type="caution">
    <text evidence="1">The sequence shown here is derived from an EMBL/GenBank/DDBJ whole genome shotgun (WGS) entry which is preliminary data.</text>
</comment>
<reference evidence="1 2" key="1">
    <citation type="journal article" date="2021" name="Cell Host Microbe">
        <title>in vivo commensal control of Clostridioides difficile virulence.</title>
        <authorList>
            <person name="Girinathan B.P."/>
            <person name="Dibenedetto N."/>
            <person name="Worley J.N."/>
            <person name="Peltier J."/>
            <person name="Arrieta-Ortiz M.L."/>
            <person name="Rupa Christinal Immanuel S."/>
            <person name="Lavin R."/>
            <person name="Delaney M.L."/>
            <person name="Cummins C."/>
            <person name="Hoffmann M."/>
            <person name="Luo Y."/>
            <person name="Gonzalez-Escalona N."/>
            <person name="Allard M."/>
            <person name="Onderdonk A.B."/>
            <person name="Gerber G.K."/>
            <person name="Sonenshein A.L."/>
            <person name="Baliga N."/>
            <person name="Dupuy B."/>
            <person name="Bry L."/>
        </authorList>
    </citation>
    <scope>NUCLEOTIDE SEQUENCE [LARGE SCALE GENOMIC DNA]</scope>
    <source>
        <strain evidence="1 2">DSM 599</strain>
    </source>
</reference>
<name>A0ABS7KY14_CLOSR</name>
<dbReference type="Proteomes" id="UP001299068">
    <property type="component" value="Unassembled WGS sequence"/>
</dbReference>
<evidence type="ECO:0000313" key="2">
    <source>
        <dbReference type="Proteomes" id="UP001299068"/>
    </source>
</evidence>
<organism evidence="1 2">
    <name type="scientific">Clostridium sardiniense</name>
    <name type="common">Clostridium absonum</name>
    <dbReference type="NCBI Taxonomy" id="29369"/>
    <lineage>
        <taxon>Bacteria</taxon>
        <taxon>Bacillati</taxon>
        <taxon>Bacillota</taxon>
        <taxon>Clostridia</taxon>
        <taxon>Eubacteriales</taxon>
        <taxon>Clostridiaceae</taxon>
        <taxon>Clostridium</taxon>
    </lineage>
</organism>
<proteinExistence type="predicted"/>
<accession>A0ABS7KY14</accession>
<evidence type="ECO:0000313" key="1">
    <source>
        <dbReference type="EMBL" id="MBY0755644.1"/>
    </source>
</evidence>
<protein>
    <submittedName>
        <fullName evidence="1">Uncharacterized protein</fullName>
    </submittedName>
</protein>